<dbReference type="EMBL" id="RSCM01000002">
    <property type="protein sequence ID" value="RUS98784.1"/>
    <property type="molecule type" value="Genomic_DNA"/>
</dbReference>
<dbReference type="InterPro" id="IPR055270">
    <property type="entry name" value="Glyco_tran_10_C"/>
</dbReference>
<comment type="caution">
    <text evidence="5">The sequence shown here is derived from an EMBL/GenBank/DDBJ whole genome shotgun (WGS) entry which is preliminary data.</text>
</comment>
<comment type="similarity">
    <text evidence="1">Belongs to the glycosyltransferase 10 family.</text>
</comment>
<dbReference type="GO" id="GO:0016020">
    <property type="term" value="C:membrane"/>
    <property type="evidence" value="ECO:0007669"/>
    <property type="project" value="InterPro"/>
</dbReference>
<evidence type="ECO:0000256" key="3">
    <source>
        <dbReference type="ARBA" id="ARBA00022679"/>
    </source>
</evidence>
<feature type="domain" description="Fucosyltransferase C-terminal" evidence="4">
    <location>
        <begin position="126"/>
        <end position="232"/>
    </location>
</feature>
<dbReference type="PANTHER" id="PTHR11929:SF194">
    <property type="entry name" value="ALPHA-(1,3)-FUCOSYLTRANSFERASE 10"/>
    <property type="match status" value="1"/>
</dbReference>
<dbReference type="Gene3D" id="3.40.50.11660">
    <property type="entry name" value="Glycosyl transferase family 10, C-terminal domain"/>
    <property type="match status" value="1"/>
</dbReference>
<gene>
    <name evidence="5" type="ORF">DSM107003_08030</name>
</gene>
<keyword evidence="2" id="KW-0328">Glycosyltransferase</keyword>
<dbReference type="PANTHER" id="PTHR11929">
    <property type="entry name" value="ALPHA- 1,3 -FUCOSYLTRANSFERASE"/>
    <property type="match status" value="1"/>
</dbReference>
<dbReference type="Proteomes" id="UP000276103">
    <property type="component" value="Unassembled WGS sequence"/>
</dbReference>
<dbReference type="RefSeq" id="WP_127052381.1">
    <property type="nucleotide sequence ID" value="NZ_RSCM01000002.1"/>
</dbReference>
<protein>
    <recommendedName>
        <fullName evidence="4">Fucosyltransferase C-terminal domain-containing protein</fullName>
    </recommendedName>
</protein>
<dbReference type="GO" id="GO:0046920">
    <property type="term" value="F:alpha-(1-&gt;3)-fucosyltransferase activity"/>
    <property type="evidence" value="ECO:0007669"/>
    <property type="project" value="TreeGrafter"/>
</dbReference>
<name>A0A3S1C1W7_ANAVA</name>
<evidence type="ECO:0000256" key="1">
    <source>
        <dbReference type="ARBA" id="ARBA00008919"/>
    </source>
</evidence>
<dbReference type="InterPro" id="IPR038577">
    <property type="entry name" value="GT10-like_C_sf"/>
</dbReference>
<accession>A0A3S1C1W7</accession>
<evidence type="ECO:0000313" key="5">
    <source>
        <dbReference type="EMBL" id="RUS98784.1"/>
    </source>
</evidence>
<dbReference type="InterPro" id="IPR001503">
    <property type="entry name" value="Glyco_trans_10"/>
</dbReference>
<sequence>MRIKVTVGYPNWIGIRQTPNSQGIWGDCEFIINQECDSCDAWVVLQSSKGLLKQETTLCPSENLILITREPPEMMSWATNYINQFNVVVTCHSDIKHHNKIISQHGQTWHLGDSHSFDKLVNIEPPQKQKLLSVICSNKTFTSGHRARLKLLEALKNHFKELEFFGRPIRPIEDKWDAIFPYKYNIVLENGSVPHYWTEKLTDAYLGYALPLYYGCPNITDYFSPDAFLPIDTERIDWTIHTIEQAISNNLYEKSLPAIIEARHQVLYRYNLFPMLAELCSQLTGSAKQKITLRPDFEFKTESKIPLLSKTNQVLRSMVRNFIKK</sequence>
<organism evidence="5 6">
    <name type="scientific">Trichormus variabilis SAG 1403-4b</name>
    <dbReference type="NCBI Taxonomy" id="447716"/>
    <lineage>
        <taxon>Bacteria</taxon>
        <taxon>Bacillati</taxon>
        <taxon>Cyanobacteriota</taxon>
        <taxon>Cyanophyceae</taxon>
        <taxon>Nostocales</taxon>
        <taxon>Nostocaceae</taxon>
        <taxon>Trichormus</taxon>
    </lineage>
</organism>
<proteinExistence type="inferred from homology"/>
<dbReference type="OrthoDB" id="494585at2"/>
<dbReference type="SUPFAM" id="SSF53756">
    <property type="entry name" value="UDP-Glycosyltransferase/glycogen phosphorylase"/>
    <property type="match status" value="1"/>
</dbReference>
<evidence type="ECO:0000313" key="6">
    <source>
        <dbReference type="Proteomes" id="UP000276103"/>
    </source>
</evidence>
<dbReference type="Pfam" id="PF00852">
    <property type="entry name" value="Glyco_transf_10"/>
    <property type="match status" value="1"/>
</dbReference>
<keyword evidence="6" id="KW-1185">Reference proteome</keyword>
<keyword evidence="3" id="KW-0808">Transferase</keyword>
<evidence type="ECO:0000259" key="4">
    <source>
        <dbReference type="Pfam" id="PF00852"/>
    </source>
</evidence>
<evidence type="ECO:0000256" key="2">
    <source>
        <dbReference type="ARBA" id="ARBA00022676"/>
    </source>
</evidence>
<reference evidence="5 6" key="1">
    <citation type="journal article" date="2019" name="Genome Biol. Evol.">
        <title>Day and night: Metabolic profiles and evolutionary relationships of six axenic non-marine cyanobacteria.</title>
        <authorList>
            <person name="Will S.E."/>
            <person name="Henke P."/>
            <person name="Boedeker C."/>
            <person name="Huang S."/>
            <person name="Brinkmann H."/>
            <person name="Rohde M."/>
            <person name="Jarek M."/>
            <person name="Friedl T."/>
            <person name="Seufert S."/>
            <person name="Schumacher M."/>
            <person name="Overmann J."/>
            <person name="Neumann-Schaal M."/>
            <person name="Petersen J."/>
        </authorList>
    </citation>
    <scope>NUCLEOTIDE SEQUENCE [LARGE SCALE GENOMIC DNA]</scope>
    <source>
        <strain evidence="5 6">SAG 1403-4b</strain>
    </source>
</reference>
<dbReference type="AlphaFoldDB" id="A0A3S1C1W7"/>